<dbReference type="InterPro" id="IPR002625">
    <property type="entry name" value="Smr_dom"/>
</dbReference>
<feature type="region of interest" description="Disordered" evidence="11">
    <location>
        <begin position="340"/>
        <end position="500"/>
    </location>
</feature>
<keyword evidence="10" id="KW-0863">Zinc-finger</keyword>
<dbReference type="Pfam" id="PF14608">
    <property type="entry name" value="zf-CCCH_2"/>
    <property type="match status" value="2"/>
</dbReference>
<dbReference type="InterPro" id="IPR032816">
    <property type="entry name" value="VTT_dom"/>
</dbReference>
<comment type="caution">
    <text evidence="15">The sequence shown here is derived from an EMBL/GenBank/DDBJ whole genome shotgun (WGS) entry which is preliminary data.</text>
</comment>
<feature type="compositionally biased region" description="Low complexity" evidence="11">
    <location>
        <begin position="804"/>
        <end position="826"/>
    </location>
</feature>
<evidence type="ECO:0000256" key="10">
    <source>
        <dbReference type="PROSITE-ProRule" id="PRU00723"/>
    </source>
</evidence>
<dbReference type="PANTHER" id="PTHR47549">
    <property type="entry name" value="GOLGI APPARATUS MEMBRANE PROTEIN TVP38-RELATED"/>
    <property type="match status" value="1"/>
</dbReference>
<evidence type="ECO:0000313" key="16">
    <source>
        <dbReference type="Proteomes" id="UP000694050"/>
    </source>
</evidence>
<evidence type="ECO:0000256" key="8">
    <source>
        <dbReference type="ARBA" id="ARBA00023034"/>
    </source>
</evidence>
<dbReference type="InterPro" id="IPR013899">
    <property type="entry name" value="DUF1771"/>
</dbReference>
<feature type="domain" description="Smr" evidence="14">
    <location>
        <begin position="595"/>
        <end position="676"/>
    </location>
</feature>
<feature type="domain" description="C3H1-type" evidence="13">
    <location>
        <begin position="277"/>
        <end position="304"/>
    </location>
</feature>
<dbReference type="FunFam" id="3.30.1370.110:FF:000002">
    <property type="entry name" value="CCCH zinc finger and SMR domain protein"/>
    <property type="match status" value="1"/>
</dbReference>
<comment type="subcellular location">
    <subcellularLocation>
        <location evidence="2">Golgi apparatus membrane</location>
        <topology evidence="2">Multi-pass membrane protein</topology>
    </subcellularLocation>
</comment>
<comment type="function">
    <text evidence="1">Golgi membrane protein involved in vesicular trafficking and spindle migration.</text>
</comment>
<feature type="region of interest" description="Disordered" evidence="11">
    <location>
        <begin position="73"/>
        <end position="94"/>
    </location>
</feature>
<keyword evidence="6 12" id="KW-0812">Transmembrane</keyword>
<dbReference type="SMART" id="SM00463">
    <property type="entry name" value="SMR"/>
    <property type="match status" value="1"/>
</dbReference>
<keyword evidence="8" id="KW-0333">Golgi apparatus</keyword>
<evidence type="ECO:0000256" key="6">
    <source>
        <dbReference type="ARBA" id="ARBA00022692"/>
    </source>
</evidence>
<sequence length="1174" mass="127291">MVSDEHFEMCLPILQDATLEDEDKTDRLEELFRKETSLTGTSLDNAILDALWRFRDGGGTSASPPPIRQTILRRPSPASWRGSPTPMSGSPRLAVSPLAPPGFVPSTFGRTISSTVSPFSSPRASPRLALATPVIPHSPNLNAYEFASDPTPATEILGEYQTENVEWLVSDDAASVTSSVGTPSALNAAAPEFSSMSAQSADMSPYDMLRSILGQTKSDDEIEAALAQNGYDLSATIVSFMESQAGDNQPGGVSLEEPKNVLIGKSVDRPTTPLGQSKSGVICKFYMSTGSCLRADCRFSHDLSNHLCKYWVMGNCLAGETCIFSHDPTKLMNKLALDGASTPPSKHGGLQLGDLNSFPSLRPGTPDHLSGFAGSNNFPAVGITPPPGLKHFQGTSSPRARSRPSSRHQTREPDISAPALDDNDAFPSLGSASIKQGKKHHGKRGGHGHSHRENNAPNSLADIVKMSPSPTPVRPELKRGLGRNGSSTVARNGENSAAAQAIPSPKHIPWLETGERANKAYLKARQEAIKHGGLRNKFLQSAAQAWNRNDARAAKALSLRGQSENDLMRKAHREAAKELYEERNKGNSNGFELYVDLHGLHPEEAVEYLEKVLMENGRESQPIYAITGSGHHSKNGKDKVGRAIRNFLNEWRYAYREFSVPGDRNNMGGILGIDARSWDKSLAKEGDSDGKEEVDILSQGVEIGDGKVRLLRHTQRGRSAPDSLRLATSCNFGAAPMKRRRQFQLYNIAIRSSSSDIECDNTIVDWSSISHYNLISIRAQSKLQIFSLKMPADYNSTAQALALSPDRGSSPSPSRPPWSATSSSRRLSNPLMNRRRASSNYAGGGKTSFVRRIWGSVNLLGEQVLKVYLRLSPFQRILALVGVVAAGVLGILAIIYSHVFFKWLEPKAEQWRALPGGWTLAFLLVFITSFPPIVGYSTASTIAGFVYGFPLGWPIVASGCTAGALCAFLASRTVLSGYVDRMVGRDHRFVALGQVLRQEGIWYLTAIRFCPLPFSLSNGFLATIPSITPLAFTISTALSSPKLLVHVFIGSRLALLAEKGDKMSAGSKAINYLSMILGAAVGLIVGLIIYRRTMARAEELACQEGLEPTGLSAEEGEAGYADSENSMLMDPEDAAVLMSDDDISLWGRDGAEGRYHDDDEENEGDTNKRVNQRV</sequence>
<evidence type="ECO:0000256" key="1">
    <source>
        <dbReference type="ARBA" id="ARBA00002978"/>
    </source>
</evidence>
<feature type="zinc finger region" description="C3H1-type" evidence="10">
    <location>
        <begin position="307"/>
        <end position="329"/>
    </location>
</feature>
<dbReference type="PANTHER" id="PTHR47549:SF1">
    <property type="entry name" value="GOLGI APPARATUS MEMBRANE PROTEIN TVP38"/>
    <property type="match status" value="1"/>
</dbReference>
<organism evidence="15 16">
    <name type="scientific">Fusarium oxysporum f. sp. rapae</name>
    <dbReference type="NCBI Taxonomy" id="485398"/>
    <lineage>
        <taxon>Eukaryota</taxon>
        <taxon>Fungi</taxon>
        <taxon>Dikarya</taxon>
        <taxon>Ascomycota</taxon>
        <taxon>Pezizomycotina</taxon>
        <taxon>Sordariomycetes</taxon>
        <taxon>Hypocreomycetidae</taxon>
        <taxon>Hypocreales</taxon>
        <taxon>Nectriaceae</taxon>
        <taxon>Fusarium</taxon>
        <taxon>Fusarium oxysporum species complex</taxon>
    </lineage>
</organism>
<dbReference type="GO" id="GO:0008270">
    <property type="term" value="F:zinc ion binding"/>
    <property type="evidence" value="ECO:0007669"/>
    <property type="project" value="UniProtKB-KW"/>
</dbReference>
<reference evidence="15" key="1">
    <citation type="submission" date="2021-04" db="EMBL/GenBank/DDBJ databases">
        <title>First draft genome resource for Brassicaceae pathogens Fusarium oxysporum f. sp. raphani and Fusarium oxysporum f. sp. rapae.</title>
        <authorList>
            <person name="Asai S."/>
        </authorList>
    </citation>
    <scope>NUCLEOTIDE SEQUENCE</scope>
    <source>
        <strain evidence="15">Tf1208</strain>
    </source>
</reference>
<keyword evidence="10" id="KW-0862">Zinc</keyword>
<dbReference type="GO" id="GO:0016192">
    <property type="term" value="P:vesicle-mediated transport"/>
    <property type="evidence" value="ECO:0007669"/>
    <property type="project" value="TreeGrafter"/>
</dbReference>
<feature type="transmembrane region" description="Helical" evidence="12">
    <location>
        <begin position="913"/>
        <end position="933"/>
    </location>
</feature>
<feature type="region of interest" description="Disordered" evidence="11">
    <location>
        <begin position="801"/>
        <end position="826"/>
    </location>
</feature>
<feature type="zinc finger region" description="C3H1-type" evidence="10">
    <location>
        <begin position="277"/>
        <end position="304"/>
    </location>
</feature>
<evidence type="ECO:0000313" key="15">
    <source>
        <dbReference type="EMBL" id="KAG7420038.1"/>
    </source>
</evidence>
<proteinExistence type="inferred from homology"/>
<evidence type="ECO:0000259" key="13">
    <source>
        <dbReference type="PROSITE" id="PS50103"/>
    </source>
</evidence>
<dbReference type="EMBL" id="JAELUQ010000002">
    <property type="protein sequence ID" value="KAG7420038.1"/>
    <property type="molecule type" value="Genomic_DNA"/>
</dbReference>
<name>A0A8J5P763_FUSOX</name>
<dbReference type="InterPro" id="IPR000571">
    <property type="entry name" value="Znf_CCCH"/>
</dbReference>
<dbReference type="Proteomes" id="UP000694050">
    <property type="component" value="Unassembled WGS sequence"/>
</dbReference>
<evidence type="ECO:0000259" key="14">
    <source>
        <dbReference type="PROSITE" id="PS50828"/>
    </source>
</evidence>
<accession>A0A8J5P763</accession>
<feature type="transmembrane region" description="Helical" evidence="12">
    <location>
        <begin position="1069"/>
        <end position="1090"/>
    </location>
</feature>
<evidence type="ECO:0000256" key="4">
    <source>
        <dbReference type="ARBA" id="ARBA00013533"/>
    </source>
</evidence>
<keyword evidence="9 12" id="KW-0472">Membrane</keyword>
<dbReference type="AlphaFoldDB" id="A0A8J5P763"/>
<keyword evidence="10" id="KW-0479">Metal-binding</keyword>
<dbReference type="InterPro" id="IPR051076">
    <property type="entry name" value="Golgi_membrane_TVP38/TMEM64"/>
</dbReference>
<dbReference type="GO" id="GO:0000022">
    <property type="term" value="P:mitotic spindle elongation"/>
    <property type="evidence" value="ECO:0007669"/>
    <property type="project" value="TreeGrafter"/>
</dbReference>
<dbReference type="GO" id="GO:0000139">
    <property type="term" value="C:Golgi membrane"/>
    <property type="evidence" value="ECO:0007669"/>
    <property type="project" value="UniProtKB-SubCell"/>
</dbReference>
<dbReference type="PROSITE" id="PS50828">
    <property type="entry name" value="SMR"/>
    <property type="match status" value="1"/>
</dbReference>
<dbReference type="SMART" id="SM00356">
    <property type="entry name" value="ZnF_C3H1"/>
    <property type="match status" value="2"/>
</dbReference>
<feature type="compositionally biased region" description="Basic residues" evidence="11">
    <location>
        <begin position="436"/>
        <end position="450"/>
    </location>
</feature>
<evidence type="ECO:0000256" key="2">
    <source>
        <dbReference type="ARBA" id="ARBA00004653"/>
    </source>
</evidence>
<protein>
    <recommendedName>
        <fullName evidence="4">Golgi apparatus membrane protein TVP38</fullName>
    </recommendedName>
    <alternativeName>
        <fullName evidence="5">Golgi apparatus membrane protein tvp38</fullName>
    </alternativeName>
</protein>
<evidence type="ECO:0000256" key="9">
    <source>
        <dbReference type="ARBA" id="ARBA00023136"/>
    </source>
</evidence>
<gene>
    <name evidence="15" type="primary">tvp38</name>
    <name evidence="15" type="ORF">Forpe1208_v002844</name>
</gene>
<feature type="domain" description="C3H1-type" evidence="13">
    <location>
        <begin position="307"/>
        <end position="329"/>
    </location>
</feature>
<evidence type="ECO:0000256" key="3">
    <source>
        <dbReference type="ARBA" id="ARBA00008640"/>
    </source>
</evidence>
<feature type="region of interest" description="Disordered" evidence="11">
    <location>
        <begin position="1148"/>
        <end position="1174"/>
    </location>
</feature>
<evidence type="ECO:0000256" key="5">
    <source>
        <dbReference type="ARBA" id="ARBA00020673"/>
    </source>
</evidence>
<dbReference type="PROSITE" id="PS50103">
    <property type="entry name" value="ZF_C3H1"/>
    <property type="match status" value="2"/>
</dbReference>
<evidence type="ECO:0000256" key="11">
    <source>
        <dbReference type="SAM" id="MobiDB-lite"/>
    </source>
</evidence>
<feature type="transmembrane region" description="Helical" evidence="12">
    <location>
        <begin position="953"/>
        <end position="975"/>
    </location>
</feature>
<feature type="compositionally biased region" description="Polar residues" evidence="11">
    <location>
        <begin position="484"/>
        <end position="498"/>
    </location>
</feature>
<dbReference type="SMART" id="SM01162">
    <property type="entry name" value="DUF1771"/>
    <property type="match status" value="1"/>
</dbReference>
<evidence type="ECO:0000256" key="7">
    <source>
        <dbReference type="ARBA" id="ARBA00022989"/>
    </source>
</evidence>
<feature type="transmembrane region" description="Helical" evidence="12">
    <location>
        <begin position="877"/>
        <end position="901"/>
    </location>
</feature>
<dbReference type="Pfam" id="PF09335">
    <property type="entry name" value="VTT_dom"/>
    <property type="match status" value="1"/>
</dbReference>
<keyword evidence="7 12" id="KW-1133">Transmembrane helix</keyword>
<evidence type="ECO:0000256" key="12">
    <source>
        <dbReference type="SAM" id="Phobius"/>
    </source>
</evidence>
<comment type="similarity">
    <text evidence="3">Belongs to the TVP38/TMEM64 family.</text>
</comment>
<dbReference type="Pfam" id="PF08590">
    <property type="entry name" value="DUF1771"/>
    <property type="match status" value="1"/>
</dbReference>